<feature type="domain" description="B30.2/SPRY" evidence="2">
    <location>
        <begin position="20"/>
        <end position="218"/>
    </location>
</feature>
<dbReference type="PROSITE" id="PS50225">
    <property type="entry name" value="SOCS"/>
    <property type="match status" value="1"/>
</dbReference>
<protein>
    <recommendedName>
        <fullName evidence="5">SPRY domain-containing SOCS box protein 1</fullName>
    </recommendedName>
</protein>
<dbReference type="GO" id="GO:0019005">
    <property type="term" value="C:SCF ubiquitin ligase complex"/>
    <property type="evidence" value="ECO:0007669"/>
    <property type="project" value="TreeGrafter"/>
</dbReference>
<dbReference type="EMBL" id="HACA01025353">
    <property type="protein sequence ID" value="CDW42714.1"/>
    <property type="molecule type" value="Transcribed_RNA"/>
</dbReference>
<dbReference type="PANTHER" id="PTHR12245">
    <property type="entry name" value="SPRY DOMAIN CONTAINING SOCS BOX PROTEIN"/>
    <property type="match status" value="1"/>
</dbReference>
<dbReference type="InterPro" id="IPR003877">
    <property type="entry name" value="SPRY_dom"/>
</dbReference>
<dbReference type="GeneID" id="121129600"/>
<proteinExistence type="inferred from homology"/>
<dbReference type="Pfam" id="PF00622">
    <property type="entry name" value="SPRY"/>
    <property type="match status" value="1"/>
</dbReference>
<evidence type="ECO:0000313" key="4">
    <source>
        <dbReference type="EMBL" id="CDW42714.1"/>
    </source>
</evidence>
<dbReference type="Pfam" id="PF07525">
    <property type="entry name" value="SOCS_box"/>
    <property type="match status" value="1"/>
</dbReference>
<comment type="similarity">
    <text evidence="1">Belongs to the SPSB family.</text>
</comment>
<reference evidence="4" key="1">
    <citation type="submission" date="2014-05" db="EMBL/GenBank/DDBJ databases">
        <authorList>
            <person name="Chronopoulou M."/>
        </authorList>
    </citation>
    <scope>NUCLEOTIDE SEQUENCE</scope>
    <source>
        <tissue evidence="4">Whole organism</tissue>
    </source>
</reference>
<name>A0A0K2UWT4_LEPSM</name>
<dbReference type="InterPro" id="IPR001870">
    <property type="entry name" value="B30.2/SPRY"/>
</dbReference>
<dbReference type="RefSeq" id="XP_040581260.1">
    <property type="nucleotide sequence ID" value="XM_040725326.2"/>
</dbReference>
<dbReference type="KEGG" id="lsm:121129600"/>
<dbReference type="AlphaFoldDB" id="A0A0K2UWT4"/>
<dbReference type="InterPro" id="IPR043136">
    <property type="entry name" value="B30.2/SPRY_sf"/>
</dbReference>
<organism evidence="4">
    <name type="scientific">Lepeophtheirus salmonis</name>
    <name type="common">Salmon louse</name>
    <name type="synonym">Caligus salmonis</name>
    <dbReference type="NCBI Taxonomy" id="72036"/>
    <lineage>
        <taxon>Eukaryota</taxon>
        <taxon>Metazoa</taxon>
        <taxon>Ecdysozoa</taxon>
        <taxon>Arthropoda</taxon>
        <taxon>Crustacea</taxon>
        <taxon>Multicrustacea</taxon>
        <taxon>Hexanauplia</taxon>
        <taxon>Copepoda</taxon>
        <taxon>Siphonostomatoida</taxon>
        <taxon>Caligidae</taxon>
        <taxon>Lepeophtheirus</taxon>
    </lineage>
</organism>
<dbReference type="InterPro" id="IPR050672">
    <property type="entry name" value="FBXO45-Fsn/SPSB_families"/>
</dbReference>
<evidence type="ECO:0000259" key="2">
    <source>
        <dbReference type="PROSITE" id="PS50188"/>
    </source>
</evidence>
<dbReference type="OrthoDB" id="5547302at2759"/>
<accession>A0A0K2UWT4</accession>
<evidence type="ECO:0000256" key="1">
    <source>
        <dbReference type="ARBA" id="ARBA00010910"/>
    </source>
</evidence>
<feature type="domain" description="SOCS box" evidence="3">
    <location>
        <begin position="220"/>
        <end position="265"/>
    </location>
</feature>
<evidence type="ECO:0000259" key="3">
    <source>
        <dbReference type="PROSITE" id="PS50225"/>
    </source>
</evidence>
<dbReference type="PANTHER" id="PTHR12245:SF11">
    <property type="entry name" value="PROTEIN GUSTAVUS"/>
    <property type="match status" value="1"/>
</dbReference>
<dbReference type="SMART" id="SM00449">
    <property type="entry name" value="SPRY"/>
    <property type="match status" value="1"/>
</dbReference>
<dbReference type="SMART" id="SM00969">
    <property type="entry name" value="SOCS_box"/>
    <property type="match status" value="1"/>
</dbReference>
<dbReference type="PROSITE" id="PS50188">
    <property type="entry name" value="B302_SPRY"/>
    <property type="match status" value="1"/>
</dbReference>
<dbReference type="SUPFAM" id="SSF49899">
    <property type="entry name" value="Concanavalin A-like lectins/glucanases"/>
    <property type="match status" value="1"/>
</dbReference>
<sequence>MDYNDIDDQNESNESIVDKMPVRLEILLDMPDVPLDIQLMHAWNPDDSSDNILVKEEDRLTFHRQPVAQSTDAIRSKIGYERGLHLFEINWPNRQRGTHAVVGFATDEAPVKCFGYQSLVGNNEFSWGWDIGRSKIFFDSKNIPGATYPAFLQPDTTFYVPDKFKVVLNMDDGCIGYLVNDRYLGTAFRGLKGKKLYLIASSVWGHCEVSMKYIGGIDPEPLPLRVLCRRVIRVNLTKNGIEDGMIEKLELPLTLYDYLRYKDHLSVTSN</sequence>
<dbReference type="CDD" id="cd12906">
    <property type="entry name" value="SPRY_SOCS1-2-4"/>
    <property type="match status" value="1"/>
</dbReference>
<evidence type="ECO:0008006" key="5">
    <source>
        <dbReference type="Google" id="ProtNLM"/>
    </source>
</evidence>
<dbReference type="GO" id="GO:0043161">
    <property type="term" value="P:proteasome-mediated ubiquitin-dependent protein catabolic process"/>
    <property type="evidence" value="ECO:0007669"/>
    <property type="project" value="TreeGrafter"/>
</dbReference>
<dbReference type="FunFam" id="2.60.120.920:FF:000007">
    <property type="entry name" value="SPRY domain-containing SOCS box protein 1"/>
    <property type="match status" value="1"/>
</dbReference>
<dbReference type="InterPro" id="IPR013320">
    <property type="entry name" value="ConA-like_dom_sf"/>
</dbReference>
<dbReference type="Gene3D" id="2.60.120.920">
    <property type="match status" value="1"/>
</dbReference>
<dbReference type="InterPro" id="IPR001496">
    <property type="entry name" value="SOCS_box"/>
</dbReference>
<dbReference type="GO" id="GO:0005737">
    <property type="term" value="C:cytoplasm"/>
    <property type="evidence" value="ECO:0007669"/>
    <property type="project" value="UniProtKB-ARBA"/>
</dbReference>